<gene>
    <name evidence="2" type="ORF">PPRIM_AZ9-3.1.T0120400</name>
</gene>
<reference evidence="2" key="1">
    <citation type="submission" date="2021-01" db="EMBL/GenBank/DDBJ databases">
        <authorList>
            <consortium name="Genoscope - CEA"/>
            <person name="William W."/>
        </authorList>
    </citation>
    <scope>NUCLEOTIDE SEQUENCE</scope>
</reference>
<protein>
    <submittedName>
        <fullName evidence="2">Uncharacterized protein</fullName>
    </submittedName>
</protein>
<sequence length="220" mass="25730">MIKTSIIHKSKTNVEKESEKRIKGILDLEVVEKLQSLNTIQSRKFPNLKKELNTGCIIYNFPIRPQDYRYIYDNKQIPSKLQTIQYDNVSSFDNAKLQRQSSFDNNNQSLNDNSKQLKSRIKRFSINQSISQIQKQILLLNNKNNRFLQTSLRQENQIAQLPPFYLRKKASQSMSKNQSQNIEIKQPEPSRRGKSVSHIISYASRPQTGLPSKENRYLIE</sequence>
<evidence type="ECO:0000313" key="2">
    <source>
        <dbReference type="EMBL" id="CAD8048286.1"/>
    </source>
</evidence>
<organism evidence="2 3">
    <name type="scientific">Paramecium primaurelia</name>
    <dbReference type="NCBI Taxonomy" id="5886"/>
    <lineage>
        <taxon>Eukaryota</taxon>
        <taxon>Sar</taxon>
        <taxon>Alveolata</taxon>
        <taxon>Ciliophora</taxon>
        <taxon>Intramacronucleata</taxon>
        <taxon>Oligohymenophorea</taxon>
        <taxon>Peniculida</taxon>
        <taxon>Parameciidae</taxon>
        <taxon>Paramecium</taxon>
    </lineage>
</organism>
<keyword evidence="3" id="KW-1185">Reference proteome</keyword>
<comment type="caution">
    <text evidence="2">The sequence shown here is derived from an EMBL/GenBank/DDBJ whole genome shotgun (WGS) entry which is preliminary data.</text>
</comment>
<feature type="compositionally biased region" description="Polar residues" evidence="1">
    <location>
        <begin position="171"/>
        <end position="183"/>
    </location>
</feature>
<dbReference type="EMBL" id="CAJJDM010000009">
    <property type="protein sequence ID" value="CAD8048286.1"/>
    <property type="molecule type" value="Genomic_DNA"/>
</dbReference>
<dbReference type="Proteomes" id="UP000688137">
    <property type="component" value="Unassembled WGS sequence"/>
</dbReference>
<proteinExistence type="predicted"/>
<evidence type="ECO:0000256" key="1">
    <source>
        <dbReference type="SAM" id="MobiDB-lite"/>
    </source>
</evidence>
<accession>A0A8S1JZV2</accession>
<evidence type="ECO:0000313" key="3">
    <source>
        <dbReference type="Proteomes" id="UP000688137"/>
    </source>
</evidence>
<feature type="region of interest" description="Disordered" evidence="1">
    <location>
        <begin position="169"/>
        <end position="196"/>
    </location>
</feature>
<dbReference type="AlphaFoldDB" id="A0A8S1JZV2"/>
<feature type="region of interest" description="Disordered" evidence="1">
    <location>
        <begin position="201"/>
        <end position="220"/>
    </location>
</feature>
<name>A0A8S1JZV2_PARPR</name>
<dbReference type="OMA" id="PFYLRKK"/>